<dbReference type="AlphaFoldDB" id="A0A1J5SSY5"/>
<dbReference type="Pfam" id="PF00346">
    <property type="entry name" value="Complex1_49kDa"/>
    <property type="match status" value="1"/>
</dbReference>
<dbReference type="SUPFAM" id="SSF56762">
    <property type="entry name" value="HydB/Nqo4-like"/>
    <property type="match status" value="1"/>
</dbReference>
<dbReference type="GO" id="GO:0048038">
    <property type="term" value="F:quinone binding"/>
    <property type="evidence" value="ECO:0007669"/>
    <property type="project" value="InterPro"/>
</dbReference>
<dbReference type="InterPro" id="IPR001135">
    <property type="entry name" value="NADH_Q_OxRdtase_suD"/>
</dbReference>
<dbReference type="InterPro" id="IPR037232">
    <property type="entry name" value="NADH_quin_OxRdtase_su_C/D-like"/>
</dbReference>
<evidence type="ECO:0000259" key="4">
    <source>
        <dbReference type="Pfam" id="PF00329"/>
    </source>
</evidence>
<dbReference type="Pfam" id="PF00329">
    <property type="entry name" value="Complex1_30kDa"/>
    <property type="match status" value="1"/>
</dbReference>
<dbReference type="InterPro" id="IPR029014">
    <property type="entry name" value="NiFe-Hase_large"/>
</dbReference>
<dbReference type="GO" id="GO:0016829">
    <property type="term" value="F:lyase activity"/>
    <property type="evidence" value="ECO:0007669"/>
    <property type="project" value="UniProtKB-KW"/>
</dbReference>
<dbReference type="GO" id="GO:0051287">
    <property type="term" value="F:NAD binding"/>
    <property type="evidence" value="ECO:0007669"/>
    <property type="project" value="InterPro"/>
</dbReference>
<proteinExistence type="predicted"/>
<evidence type="ECO:0000259" key="5">
    <source>
        <dbReference type="Pfam" id="PF00346"/>
    </source>
</evidence>
<dbReference type="GO" id="GO:0008137">
    <property type="term" value="F:NADH dehydrogenase (ubiquinone) activity"/>
    <property type="evidence" value="ECO:0007669"/>
    <property type="project" value="InterPro"/>
</dbReference>
<comment type="caution">
    <text evidence="6">The sequence shown here is derived from an EMBL/GenBank/DDBJ whole genome shotgun (WGS) entry which is preliminary data.</text>
</comment>
<dbReference type="PANTHER" id="PTHR43485">
    <property type="entry name" value="HYDROGENASE-4 COMPONENT G"/>
    <property type="match status" value="1"/>
</dbReference>
<name>A0A1J5SSY5_9ZZZZ</name>
<keyword evidence="6" id="KW-0456">Lyase</keyword>
<organism evidence="6">
    <name type="scientific">mine drainage metagenome</name>
    <dbReference type="NCBI Taxonomy" id="410659"/>
    <lineage>
        <taxon>unclassified sequences</taxon>
        <taxon>metagenomes</taxon>
        <taxon>ecological metagenomes</taxon>
    </lineage>
</organism>
<dbReference type="PANTHER" id="PTHR43485:SF1">
    <property type="entry name" value="FORMATE HYDROGENLYASE SUBUNIT 5-RELATED"/>
    <property type="match status" value="1"/>
</dbReference>
<evidence type="ECO:0000313" key="6">
    <source>
        <dbReference type="EMBL" id="OIR11633.1"/>
    </source>
</evidence>
<feature type="region of interest" description="Disordered" evidence="3">
    <location>
        <begin position="138"/>
        <end position="165"/>
    </location>
</feature>
<dbReference type="Gene3D" id="3.30.460.80">
    <property type="entry name" value="NADH:ubiquinone oxidoreductase, 30kDa subunit"/>
    <property type="match status" value="1"/>
</dbReference>
<dbReference type="EMBL" id="MLJW01000019">
    <property type="protein sequence ID" value="OIR11633.1"/>
    <property type="molecule type" value="Genomic_DNA"/>
</dbReference>
<sequence length="542" mass="60203">MPIKHPNLKLSRLTDALPAWTGDISPDDLHEICRQVHDGGGRLVALWGSDARLQSGGFKLHLVLVNETGMVCLNVTLSAEQPMYPDISQIFPAANRMQRATYDLLGIYAQEGHDHRKWLRHGAWHSGSFPLRKDFDAAASRIPHPNPPPEGEGTTVPSPAETGDKDKFYEPDDYGFVRVEGQGVHEIPVGPVHAGIIEPGHFRFSIIGERVLRLEERLGYVHKGIEKRFESMSLQQGAKLAGRVSGDSTVAYAWAYAMAAESIAGVTPPKRALWLRALLLERERVANHLGDLGYLGNDVALSFGLSQFWILKEQVLRNNATVFGHRYLMDKIVPGGVTVNLDVEGKHIIERECDMLEQQVRLLRGIYDEHAGMQDRFIGTGRVEPKLAAQLGLCGLAGRASAQAWDARVQFACAPYDKLNVQMATYRNGDVAARVIVRFDELFESLRLQSEILAKLVNEEDTPLLLEKLPGNGFGIGMVEGWRGEVLVAIHTDAEGNLTRVHPHDPSWQNWPLLEHAVIDNIVPDFPLINKSFNLSYSGQDL</sequence>
<gene>
    <name evidence="6" type="primary">hycE_4</name>
    <name evidence="6" type="ORF">GALL_64880</name>
</gene>
<evidence type="ECO:0000256" key="2">
    <source>
        <dbReference type="ARBA" id="ARBA00023027"/>
    </source>
</evidence>
<dbReference type="InterPro" id="IPR001268">
    <property type="entry name" value="NADH_UbQ_OxRdtase_30kDa_su"/>
</dbReference>
<evidence type="ECO:0000256" key="3">
    <source>
        <dbReference type="SAM" id="MobiDB-lite"/>
    </source>
</evidence>
<protein>
    <submittedName>
        <fullName evidence="6">Formate hydrogenlyase subunit 5</fullName>
    </submittedName>
</protein>
<keyword evidence="2" id="KW-0520">NAD</keyword>
<evidence type="ECO:0000256" key="1">
    <source>
        <dbReference type="ARBA" id="ARBA00023002"/>
    </source>
</evidence>
<dbReference type="InterPro" id="IPR052197">
    <property type="entry name" value="ComplexI_49kDa-like"/>
</dbReference>
<keyword evidence="1" id="KW-0560">Oxidoreductase</keyword>
<dbReference type="GO" id="GO:0016651">
    <property type="term" value="F:oxidoreductase activity, acting on NAD(P)H"/>
    <property type="evidence" value="ECO:0007669"/>
    <property type="project" value="InterPro"/>
</dbReference>
<feature type="domain" description="NADH:ubiquinone oxidoreductase 30kDa subunit" evidence="4">
    <location>
        <begin position="24"/>
        <end position="139"/>
    </location>
</feature>
<feature type="domain" description="NADH-quinone oxidoreductase subunit D" evidence="5">
    <location>
        <begin position="312"/>
        <end position="458"/>
    </location>
</feature>
<reference evidence="6" key="1">
    <citation type="submission" date="2016-10" db="EMBL/GenBank/DDBJ databases">
        <title>Sequence of Gallionella enrichment culture.</title>
        <authorList>
            <person name="Poehlein A."/>
            <person name="Muehling M."/>
            <person name="Daniel R."/>
        </authorList>
    </citation>
    <scope>NUCLEOTIDE SEQUENCE</scope>
</reference>
<dbReference type="SUPFAM" id="SSF143243">
    <property type="entry name" value="Nqo5-like"/>
    <property type="match status" value="1"/>
</dbReference>
<accession>A0A1J5SSY5</accession>
<dbReference type="Gene3D" id="1.10.645.10">
    <property type="entry name" value="Cytochrome-c3 Hydrogenase, chain B"/>
    <property type="match status" value="1"/>
</dbReference>